<gene>
    <name evidence="1" type="ORF">EL17_10975</name>
</gene>
<accession>A0A074L604</accession>
<proteinExistence type="predicted"/>
<name>A0A074L604_9BACT</name>
<evidence type="ECO:0000313" key="2">
    <source>
        <dbReference type="Proteomes" id="UP000027821"/>
    </source>
</evidence>
<dbReference type="Proteomes" id="UP000027821">
    <property type="component" value="Unassembled WGS sequence"/>
</dbReference>
<evidence type="ECO:0000313" key="1">
    <source>
        <dbReference type="EMBL" id="KEO75930.1"/>
    </source>
</evidence>
<dbReference type="STRING" id="1048983.EL17_10975"/>
<dbReference type="AlphaFoldDB" id="A0A074L604"/>
<dbReference type="EMBL" id="JMIH01000002">
    <property type="protein sequence ID" value="KEO75930.1"/>
    <property type="molecule type" value="Genomic_DNA"/>
</dbReference>
<sequence length="60" mass="7107">MRRKNTQNIAFDDRNLPVNPMSKERMEDLEMHLAPFVKEIKQKLKEENDLKIKHASGQKS</sequence>
<organism evidence="1 2">
    <name type="scientific">Anditalea andensis</name>
    <dbReference type="NCBI Taxonomy" id="1048983"/>
    <lineage>
        <taxon>Bacteria</taxon>
        <taxon>Pseudomonadati</taxon>
        <taxon>Bacteroidota</taxon>
        <taxon>Cytophagia</taxon>
        <taxon>Cytophagales</taxon>
        <taxon>Cytophagaceae</taxon>
        <taxon>Anditalea</taxon>
    </lineage>
</organism>
<dbReference type="RefSeq" id="WP_164674879.1">
    <property type="nucleotide sequence ID" value="NZ_JMIH01000002.1"/>
</dbReference>
<comment type="caution">
    <text evidence="1">The sequence shown here is derived from an EMBL/GenBank/DDBJ whole genome shotgun (WGS) entry which is preliminary data.</text>
</comment>
<protein>
    <submittedName>
        <fullName evidence="1">Uncharacterized protein</fullName>
    </submittedName>
</protein>
<keyword evidence="2" id="KW-1185">Reference proteome</keyword>
<reference evidence="1 2" key="1">
    <citation type="submission" date="2014-04" db="EMBL/GenBank/DDBJ databases">
        <title>Characterization and application of a salt tolerant electro-active bacterium.</title>
        <authorList>
            <person name="Yang L."/>
            <person name="Wei S."/>
            <person name="Tay Q.X.M."/>
        </authorList>
    </citation>
    <scope>NUCLEOTIDE SEQUENCE [LARGE SCALE GENOMIC DNA]</scope>
    <source>
        <strain evidence="1 2">LY1</strain>
    </source>
</reference>